<dbReference type="PATRIC" id="fig|518642.10.peg.7254"/>
<protein>
    <recommendedName>
        <fullName evidence="1">SnoaL-like domain-containing protein</fullName>
    </recommendedName>
</protein>
<evidence type="ECO:0000259" key="1">
    <source>
        <dbReference type="Pfam" id="PF13474"/>
    </source>
</evidence>
<organism evidence="2 3">
    <name type="scientific">Streptomyces nanshensis</name>
    <dbReference type="NCBI Taxonomy" id="518642"/>
    <lineage>
        <taxon>Bacteria</taxon>
        <taxon>Bacillati</taxon>
        <taxon>Actinomycetota</taxon>
        <taxon>Actinomycetes</taxon>
        <taxon>Kitasatosporales</taxon>
        <taxon>Streptomycetaceae</taxon>
        <taxon>Streptomyces</taxon>
    </lineage>
</organism>
<comment type="caution">
    <text evidence="2">The sequence shown here is derived from an EMBL/GenBank/DDBJ whole genome shotgun (WGS) entry which is preliminary data.</text>
</comment>
<gene>
    <name evidence="2" type="ORF">AN218_03780</name>
</gene>
<dbReference type="Gene3D" id="3.10.450.50">
    <property type="match status" value="1"/>
</dbReference>
<dbReference type="AlphaFoldDB" id="A0A1E7LB57"/>
<proteinExistence type="predicted"/>
<dbReference type="Pfam" id="PF13474">
    <property type="entry name" value="SnoaL_3"/>
    <property type="match status" value="1"/>
</dbReference>
<reference evidence="2 3" key="1">
    <citation type="journal article" date="2016" name="Front. Microbiol.">
        <title>Comparative Genomics Analysis of Streptomyces Species Reveals Their Adaptation to the Marine Environment and Their Diversity at the Genomic Level.</title>
        <authorList>
            <person name="Tian X."/>
            <person name="Zhang Z."/>
            <person name="Yang T."/>
            <person name="Chen M."/>
            <person name="Li J."/>
            <person name="Chen F."/>
            <person name="Yang J."/>
            <person name="Li W."/>
            <person name="Zhang B."/>
            <person name="Zhang Z."/>
            <person name="Wu J."/>
            <person name="Zhang C."/>
            <person name="Long L."/>
            <person name="Xiao J."/>
        </authorList>
    </citation>
    <scope>NUCLEOTIDE SEQUENCE [LARGE SCALE GENOMIC DNA]</scope>
    <source>
        <strain evidence="2 3">SCSIO 10429</strain>
    </source>
</reference>
<dbReference type="EMBL" id="LJGW01000076">
    <property type="protein sequence ID" value="OEV13388.1"/>
    <property type="molecule type" value="Genomic_DNA"/>
</dbReference>
<feature type="domain" description="SnoaL-like" evidence="1">
    <location>
        <begin position="20"/>
        <end position="133"/>
    </location>
</feature>
<evidence type="ECO:0000313" key="2">
    <source>
        <dbReference type="EMBL" id="OEV13388.1"/>
    </source>
</evidence>
<accession>A0A1E7LB57</accession>
<sequence>MTEATTDSTATEQDHRELEEWFARYDAHAAKADVEAMASMAVFPLNLVTDDAGPGTGWAGQWSREEFVRTMSEVMGGAGGEEISFESRRTPHFLSRSMAVVFTESTMTAGGQSQSMRYADVLVKQDGAWYFQTMLQSGWAGVLTGGRS</sequence>
<name>A0A1E7LB57_9ACTN</name>
<dbReference type="InterPro" id="IPR032710">
    <property type="entry name" value="NTF2-like_dom_sf"/>
</dbReference>
<dbReference type="SUPFAM" id="SSF54427">
    <property type="entry name" value="NTF2-like"/>
    <property type="match status" value="1"/>
</dbReference>
<evidence type="ECO:0000313" key="3">
    <source>
        <dbReference type="Proteomes" id="UP000176005"/>
    </source>
</evidence>
<dbReference type="InterPro" id="IPR037401">
    <property type="entry name" value="SnoaL-like"/>
</dbReference>
<dbReference type="RefSeq" id="WP_070015185.1">
    <property type="nucleotide sequence ID" value="NZ_LJGW01000076.1"/>
</dbReference>
<keyword evidence="3" id="KW-1185">Reference proteome</keyword>
<dbReference type="Proteomes" id="UP000176005">
    <property type="component" value="Unassembled WGS sequence"/>
</dbReference>